<sequence>MSAVKHPLALACLSLAPMLAVAGDLTVRLTAATDYSSNPQKLATAQSGRDDSVAVAVAFEDNLGGNQVSAAYSATQTASSGASNADGTRVAGRLNALIPVNSRLDVSVSHSAEQVLSDPTLASTTSNQRDTHTLSVSADFRPFSPGRGDLLIIPEMSYAAVTDGTGEDVRTTGLEVRYEYALDPVTLIAPYARVTNTNPELSERLEYRGGGVRVSRSLRELSYFAELGRASTDRASGAGTKDTEYSVGASLDRAVYAVSVTADRSVQAARPTSLVQQIAAQLGIQGIGVSQAVTRTLGTELELRRLCERCSLTLRYDQVEQRFSAAPSNDRDAVILGVSGSYELSRASVLRANWGAESTEFSSNPSSNFDTGNWGLAWDYSGIPGLSLTLTGGFETRDDVGTATDYDEWTFGASVTKTL</sequence>
<dbReference type="KEGG" id="llp:GH975_05795"/>
<feature type="chain" id="PRO_5024447863" description="TIGR03016 family PEP-CTERM system-associated outer membrane protein" evidence="1">
    <location>
        <begin position="23"/>
        <end position="419"/>
    </location>
</feature>
<dbReference type="Proteomes" id="UP000388235">
    <property type="component" value="Chromosome"/>
</dbReference>
<protein>
    <recommendedName>
        <fullName evidence="4">TIGR03016 family PEP-CTERM system-associated outer membrane protein</fullName>
    </recommendedName>
</protein>
<dbReference type="Gene3D" id="2.40.160.10">
    <property type="entry name" value="Porin"/>
    <property type="match status" value="1"/>
</dbReference>
<proteinExistence type="predicted"/>
<keyword evidence="1" id="KW-0732">Signal</keyword>
<dbReference type="AlphaFoldDB" id="A0A5Q2QCQ4"/>
<dbReference type="RefSeq" id="WP_153713615.1">
    <property type="nucleotide sequence ID" value="NZ_CP045871.1"/>
</dbReference>
<keyword evidence="3" id="KW-1185">Reference proteome</keyword>
<name>A0A5Q2QCQ4_9GAMM</name>
<reference evidence="2 3" key="1">
    <citation type="submission" date="2019-11" db="EMBL/GenBank/DDBJ databases">
        <authorList>
            <person name="Khan S.A."/>
            <person name="Jeon C.O."/>
            <person name="Chun B.H."/>
        </authorList>
    </citation>
    <scope>NUCLEOTIDE SEQUENCE [LARGE SCALE GENOMIC DNA]</scope>
    <source>
        <strain evidence="2 3">IMCC 1097</strain>
    </source>
</reference>
<dbReference type="InterPro" id="IPR023614">
    <property type="entry name" value="Porin_dom_sf"/>
</dbReference>
<evidence type="ECO:0008006" key="4">
    <source>
        <dbReference type="Google" id="ProtNLM"/>
    </source>
</evidence>
<gene>
    <name evidence="2" type="ORF">GH975_05795</name>
</gene>
<feature type="signal peptide" evidence="1">
    <location>
        <begin position="1"/>
        <end position="22"/>
    </location>
</feature>
<evidence type="ECO:0000313" key="3">
    <source>
        <dbReference type="Proteomes" id="UP000388235"/>
    </source>
</evidence>
<evidence type="ECO:0000313" key="2">
    <source>
        <dbReference type="EMBL" id="QGG80111.1"/>
    </source>
</evidence>
<dbReference type="SUPFAM" id="SSF56935">
    <property type="entry name" value="Porins"/>
    <property type="match status" value="1"/>
</dbReference>
<accession>A0A5Q2QCQ4</accession>
<dbReference type="EMBL" id="CP045871">
    <property type="protein sequence ID" value="QGG80111.1"/>
    <property type="molecule type" value="Genomic_DNA"/>
</dbReference>
<evidence type="ECO:0000256" key="1">
    <source>
        <dbReference type="SAM" id="SignalP"/>
    </source>
</evidence>
<organism evidence="2 3">
    <name type="scientific">Litorivicinus lipolyticus</name>
    <dbReference type="NCBI Taxonomy" id="418701"/>
    <lineage>
        <taxon>Bacteria</taxon>
        <taxon>Pseudomonadati</taxon>
        <taxon>Pseudomonadota</taxon>
        <taxon>Gammaproteobacteria</taxon>
        <taxon>Oceanospirillales</taxon>
        <taxon>Litorivicinaceae</taxon>
        <taxon>Litorivicinus</taxon>
    </lineage>
</organism>